<reference evidence="8" key="2">
    <citation type="submission" date="2023-01" db="EMBL/GenBank/DDBJ databases">
        <authorList>
            <person name="Petersen C."/>
        </authorList>
    </citation>
    <scope>NUCLEOTIDE SEQUENCE</scope>
    <source>
        <strain evidence="8">IBT 12815</strain>
    </source>
</reference>
<evidence type="ECO:0000256" key="3">
    <source>
        <dbReference type="ARBA" id="ARBA00022989"/>
    </source>
</evidence>
<feature type="transmembrane region" description="Helical" evidence="6">
    <location>
        <begin position="398"/>
        <end position="418"/>
    </location>
</feature>
<dbReference type="SUPFAM" id="SSF103473">
    <property type="entry name" value="MFS general substrate transporter"/>
    <property type="match status" value="2"/>
</dbReference>
<dbReference type="InterPro" id="IPR011701">
    <property type="entry name" value="MFS"/>
</dbReference>
<dbReference type="PANTHER" id="PTHR23501:SF43">
    <property type="entry name" value="MULTIDRUG TRANSPORTER, PUTATIVE (AFU_ORTHOLOGUE AFUA_6G03040)-RELATED"/>
    <property type="match status" value="1"/>
</dbReference>
<evidence type="ECO:0000256" key="2">
    <source>
        <dbReference type="ARBA" id="ARBA00022692"/>
    </source>
</evidence>
<feature type="transmembrane region" description="Helical" evidence="6">
    <location>
        <begin position="331"/>
        <end position="353"/>
    </location>
</feature>
<dbReference type="PROSITE" id="PS50850">
    <property type="entry name" value="MFS"/>
    <property type="match status" value="1"/>
</dbReference>
<dbReference type="InterPro" id="IPR020846">
    <property type="entry name" value="MFS_dom"/>
</dbReference>
<feature type="transmembrane region" description="Helical" evidence="6">
    <location>
        <begin position="158"/>
        <end position="184"/>
    </location>
</feature>
<dbReference type="InterPro" id="IPR036259">
    <property type="entry name" value="MFS_trans_sf"/>
</dbReference>
<feature type="region of interest" description="Disordered" evidence="5">
    <location>
        <begin position="1"/>
        <end position="49"/>
    </location>
</feature>
<dbReference type="RefSeq" id="XP_056753136.1">
    <property type="nucleotide sequence ID" value="XM_056897351.1"/>
</dbReference>
<evidence type="ECO:0000313" key="9">
    <source>
        <dbReference type="Proteomes" id="UP001213799"/>
    </source>
</evidence>
<dbReference type="Pfam" id="PF07690">
    <property type="entry name" value="MFS_1"/>
    <property type="match status" value="1"/>
</dbReference>
<feature type="transmembrane region" description="Helical" evidence="6">
    <location>
        <begin position="257"/>
        <end position="276"/>
    </location>
</feature>
<evidence type="ECO:0000259" key="7">
    <source>
        <dbReference type="PROSITE" id="PS50850"/>
    </source>
</evidence>
<dbReference type="GO" id="GO:0022857">
    <property type="term" value="F:transmembrane transporter activity"/>
    <property type="evidence" value="ECO:0007669"/>
    <property type="project" value="InterPro"/>
</dbReference>
<keyword evidence="3 6" id="KW-1133">Transmembrane helix</keyword>
<dbReference type="GeneID" id="81587593"/>
<dbReference type="AlphaFoldDB" id="A0AAD6H2Y6"/>
<dbReference type="EMBL" id="JAQJAE010000003">
    <property type="protein sequence ID" value="KAJ5603338.1"/>
    <property type="molecule type" value="Genomic_DNA"/>
</dbReference>
<name>A0AAD6H2Y6_9EURO</name>
<feature type="transmembrane region" description="Helical" evidence="6">
    <location>
        <begin position="288"/>
        <end position="310"/>
    </location>
</feature>
<evidence type="ECO:0000256" key="4">
    <source>
        <dbReference type="ARBA" id="ARBA00023136"/>
    </source>
</evidence>
<feature type="transmembrane region" description="Helical" evidence="6">
    <location>
        <begin position="222"/>
        <end position="245"/>
    </location>
</feature>
<evidence type="ECO:0000256" key="5">
    <source>
        <dbReference type="SAM" id="MobiDB-lite"/>
    </source>
</evidence>
<feature type="transmembrane region" description="Helical" evidence="6">
    <location>
        <begin position="191"/>
        <end position="210"/>
    </location>
</feature>
<dbReference type="GO" id="GO:0005886">
    <property type="term" value="C:plasma membrane"/>
    <property type="evidence" value="ECO:0007669"/>
    <property type="project" value="TreeGrafter"/>
</dbReference>
<keyword evidence="9" id="KW-1185">Reference proteome</keyword>
<comment type="caution">
    <text evidence="8">The sequence shown here is derived from an EMBL/GenBank/DDBJ whole genome shotgun (WGS) entry which is preliminary data.</text>
</comment>
<reference evidence="8" key="1">
    <citation type="journal article" date="2023" name="IMA Fungus">
        <title>Comparative genomic study of the Penicillium genus elucidates a diverse pangenome and 15 lateral gene transfer events.</title>
        <authorList>
            <person name="Petersen C."/>
            <person name="Sorensen T."/>
            <person name="Nielsen M.R."/>
            <person name="Sondergaard T.E."/>
            <person name="Sorensen J.L."/>
            <person name="Fitzpatrick D.A."/>
            <person name="Frisvad J.C."/>
            <person name="Nielsen K.L."/>
        </authorList>
    </citation>
    <scope>NUCLEOTIDE SEQUENCE</scope>
    <source>
        <strain evidence="8">IBT 12815</strain>
    </source>
</reference>
<accession>A0AAD6H2Y6</accession>
<evidence type="ECO:0000256" key="1">
    <source>
        <dbReference type="ARBA" id="ARBA00004141"/>
    </source>
</evidence>
<dbReference type="Gene3D" id="1.20.1720.10">
    <property type="entry name" value="Multidrug resistance protein D"/>
    <property type="match status" value="1"/>
</dbReference>
<comment type="subcellular location">
    <subcellularLocation>
        <location evidence="1">Membrane</location>
        <topology evidence="1">Multi-pass membrane protein</topology>
    </subcellularLocation>
</comment>
<feature type="domain" description="Major facilitator superfamily (MFS) profile" evidence="7">
    <location>
        <begin position="69"/>
        <end position="565"/>
    </location>
</feature>
<evidence type="ECO:0000256" key="6">
    <source>
        <dbReference type="SAM" id="Phobius"/>
    </source>
</evidence>
<feature type="transmembrane region" description="Helical" evidence="6">
    <location>
        <begin position="134"/>
        <end position="152"/>
    </location>
</feature>
<organism evidence="8 9">
    <name type="scientific">Penicillium hordei</name>
    <dbReference type="NCBI Taxonomy" id="40994"/>
    <lineage>
        <taxon>Eukaryota</taxon>
        <taxon>Fungi</taxon>
        <taxon>Dikarya</taxon>
        <taxon>Ascomycota</taxon>
        <taxon>Pezizomycotina</taxon>
        <taxon>Eurotiomycetes</taxon>
        <taxon>Eurotiomycetidae</taxon>
        <taxon>Eurotiales</taxon>
        <taxon>Aspergillaceae</taxon>
        <taxon>Penicillium</taxon>
    </lineage>
</organism>
<feature type="transmembrane region" description="Helical" evidence="6">
    <location>
        <begin position="104"/>
        <end position="122"/>
    </location>
</feature>
<evidence type="ECO:0000313" key="8">
    <source>
        <dbReference type="EMBL" id="KAJ5603338.1"/>
    </source>
</evidence>
<keyword evidence="4 6" id="KW-0472">Membrane</keyword>
<dbReference type="Gene3D" id="1.20.1250.20">
    <property type="entry name" value="MFS general substrate transporter like domains"/>
    <property type="match status" value="1"/>
</dbReference>
<proteinExistence type="predicted"/>
<dbReference type="Proteomes" id="UP001213799">
    <property type="component" value="Unassembled WGS sequence"/>
</dbReference>
<feature type="transmembrane region" description="Helical" evidence="6">
    <location>
        <begin position="540"/>
        <end position="559"/>
    </location>
</feature>
<feature type="transmembrane region" description="Helical" evidence="6">
    <location>
        <begin position="68"/>
        <end position="92"/>
    </location>
</feature>
<sequence length="587" mass="63307">MDPVKQEQHSAQGPGELNKSQNQNSQRIEGSEAEESQKLQQGQRSLEGAEMQEPSGLHASISSLRLNIVVFGLWISLFLAALDSTIISTAVFDISNSFNSTSQSAWIVTSYLLTYNAFVLLLAKLSDLVGLKPLLLASNIMFLVFSIASGVSRTIDQLIIFRACQGIGASGLYCLVFVAILQLISLEKAGLYSGIISSVFALSNLLGPILGGVIVDNTTWRWIFYINIPLASIATLILGCAIPSSKVKFNRQIFKKLDFVGSFLSICWLIPILFALQEGGSHYSWRSSEIIGTLVGGIVALIIFAAYETWLQHQNSAREPIFPVKFIRDPMQGLLLLNVLLMGFAFYTAIIILPQRFQAVNHVSASRAGVLLLTLTLTLPLFSLISGAILAKKPEMAYSILIFGAALVLTATACFSDLSVDHAVSDRQYGYEVLMGSGLGALSSTQYVALKLTFPKRDTATGTGAMNMLRAMGGCIGLAVCDAMLSSRLDDDLPKVLSGNPELIRLAKESLNTASGFSGFSGDQLMHVRQVYGRGYNDGFQVMIAFAGANVVVAGLLFLNTYRRGGIDGIVAAAKVSEQQRDPQASP</sequence>
<feature type="compositionally biased region" description="Polar residues" evidence="5">
    <location>
        <begin position="18"/>
        <end position="28"/>
    </location>
</feature>
<protein>
    <submittedName>
        <fullName evidence="8">MFS multidrug transporter</fullName>
    </submittedName>
</protein>
<feature type="transmembrane region" description="Helical" evidence="6">
    <location>
        <begin position="368"/>
        <end position="391"/>
    </location>
</feature>
<dbReference type="PANTHER" id="PTHR23501">
    <property type="entry name" value="MAJOR FACILITATOR SUPERFAMILY"/>
    <property type="match status" value="1"/>
</dbReference>
<gene>
    <name evidence="8" type="ORF">N7537_006294</name>
</gene>
<dbReference type="PRINTS" id="PR01036">
    <property type="entry name" value="TCRTETB"/>
</dbReference>
<keyword evidence="2 6" id="KW-0812">Transmembrane</keyword>